<name>A0A388T9A2_TERA1</name>
<dbReference type="AlphaFoldDB" id="A0A388T9A2"/>
<dbReference type="InterPro" id="IPR010982">
    <property type="entry name" value="Lambda_DNA-bd_dom_sf"/>
</dbReference>
<keyword evidence="3" id="KW-1185">Reference proteome</keyword>
<organism evidence="2 3">
    <name type="scientific">Termititenax aidoneus</name>
    <dbReference type="NCBI Taxonomy" id="2218524"/>
    <lineage>
        <taxon>Bacteria</taxon>
        <taxon>Bacillati</taxon>
        <taxon>Candidatus Margulisiibacteriota</taxon>
        <taxon>Candidatus Termititenacia</taxon>
        <taxon>Candidatus Termititenacales</taxon>
        <taxon>Candidatus Termititenacaceae</taxon>
        <taxon>Candidatus Termititenax</taxon>
    </lineage>
</organism>
<dbReference type="Gene3D" id="1.10.260.40">
    <property type="entry name" value="lambda repressor-like DNA-binding domains"/>
    <property type="match status" value="1"/>
</dbReference>
<dbReference type="EMBL" id="BGZN01000006">
    <property type="protein sequence ID" value="GBR73109.1"/>
    <property type="molecule type" value="Genomic_DNA"/>
</dbReference>
<comment type="caution">
    <text evidence="2">The sequence shown here is derived from an EMBL/GenBank/DDBJ whole genome shotgun (WGS) entry which is preliminary data.</text>
</comment>
<protein>
    <submittedName>
        <fullName evidence="2">Helix-turn-helix XRE-family transcriptional regulators</fullName>
    </submittedName>
</protein>
<dbReference type="Pfam" id="PF01381">
    <property type="entry name" value="HTH_3"/>
    <property type="match status" value="1"/>
</dbReference>
<accession>A0A388T9A2</accession>
<evidence type="ECO:0000313" key="2">
    <source>
        <dbReference type="EMBL" id="GBR73109.1"/>
    </source>
</evidence>
<sequence length="126" mass="14542">MSKEFTSADLKLLLSEKLSLLRQNSGETIEAAADSLDMAVSEYFRFLKGHRLPHLLTLLRINQKYGVNMDWWFSSLNELPGNPTVLKQHSFERQILCELKKVPPDLQKALLNMLKAFNKNLPTKWV</sequence>
<reference evidence="2 3" key="1">
    <citation type="journal article" date="2019" name="ISME J.">
        <title>Genome analyses of uncultured TG2/ZB3 bacteria in 'Margulisbacteria' specifically attached to ectosymbiotic spirochetes of protists in the termite gut.</title>
        <authorList>
            <person name="Utami Y.D."/>
            <person name="Kuwahara H."/>
            <person name="Igai K."/>
            <person name="Murakami T."/>
            <person name="Sugaya K."/>
            <person name="Morikawa T."/>
            <person name="Nagura Y."/>
            <person name="Yuki M."/>
            <person name="Deevong P."/>
            <person name="Inoue T."/>
            <person name="Kihara K."/>
            <person name="Lo N."/>
            <person name="Yamada A."/>
            <person name="Ohkuma M."/>
            <person name="Hongoh Y."/>
        </authorList>
    </citation>
    <scope>NUCLEOTIDE SEQUENCE [LARGE SCALE GENOMIC DNA]</scope>
    <source>
        <strain evidence="2">NkOx7-01</strain>
    </source>
</reference>
<evidence type="ECO:0000313" key="3">
    <source>
        <dbReference type="Proteomes" id="UP000269352"/>
    </source>
</evidence>
<feature type="domain" description="HTH cro/C1-type" evidence="1">
    <location>
        <begin position="18"/>
        <end position="72"/>
    </location>
</feature>
<dbReference type="GO" id="GO:0003677">
    <property type="term" value="F:DNA binding"/>
    <property type="evidence" value="ECO:0007669"/>
    <property type="project" value="InterPro"/>
</dbReference>
<evidence type="ECO:0000259" key="1">
    <source>
        <dbReference type="PROSITE" id="PS50943"/>
    </source>
</evidence>
<gene>
    <name evidence="2" type="ORF">NO1_0549</name>
</gene>
<dbReference type="PROSITE" id="PS50943">
    <property type="entry name" value="HTH_CROC1"/>
    <property type="match status" value="1"/>
</dbReference>
<dbReference type="InterPro" id="IPR001387">
    <property type="entry name" value="Cro/C1-type_HTH"/>
</dbReference>
<dbReference type="Proteomes" id="UP000269352">
    <property type="component" value="Unassembled WGS sequence"/>
</dbReference>
<proteinExistence type="predicted"/>
<dbReference type="SUPFAM" id="SSF47413">
    <property type="entry name" value="lambda repressor-like DNA-binding domains"/>
    <property type="match status" value="1"/>
</dbReference>